<proteinExistence type="predicted"/>
<dbReference type="Pfam" id="PF00169">
    <property type="entry name" value="PH"/>
    <property type="match status" value="1"/>
</dbReference>
<dbReference type="InterPro" id="IPR001849">
    <property type="entry name" value="PH_domain"/>
</dbReference>
<feature type="region of interest" description="Disordered" evidence="1">
    <location>
        <begin position="191"/>
        <end position="222"/>
    </location>
</feature>
<sequence>MAHSVECDIGPYDDVVVAHKPYVLLQGTLAKLRKSKLHSPFPHIRSRWAKRYFSIRCGENPDAFFLDHHAGPSSSSRIRHIYDLDKVIKASKNVASKIDDRQWIFTLTFSREGLSSKDYTLCLAAQSREEMETWMDHICRVCHLNEEEPESIPVTFNTEEPSQCLDCHSGDNNNNPLSRILDSEILSTSQESIAGSRSSLENIPTHNVKSPRIERTATPSGYLKLKNCSGGEEAEVKKPAEQLPNVHQYIRLRNCSSTKLEDPSLGDHSRNVSGDSSTTVSSHSVSLADSGFTSTDSVAKSSLDAVIPLPKLPLTRPKRLVSENENEEWSQTNCNILDMEIPRSSCETATCDTLVGNEEIFEWQKISSKESPSEVITDTNSPPPLMKRHIGCKSNHPMKEMSPTYREVIPPKVDRSRKPRRCDNIARNPINNLPTKLAPVAPVCNGPKSMFQGGKPYRSRPAPPPIPLTTAIYHTRGRLNKSPMSPPECISNEKRTVENIVPASPTKPLEYFDPVEGVTLTNSYSPHSAALPQNSQKLPSVVEYIIVDEDSTKAVFAANQQQCNLRI</sequence>
<dbReference type="PANTHER" id="PTHR45960:SF2">
    <property type="entry name" value="PROTEIN DAUGHTER OF SEVENLESS"/>
    <property type="match status" value="1"/>
</dbReference>
<evidence type="ECO:0000313" key="3">
    <source>
        <dbReference type="EMBL" id="MFH4974411.1"/>
    </source>
</evidence>
<keyword evidence="4" id="KW-1185">Reference proteome</keyword>
<dbReference type="InterPro" id="IPR011993">
    <property type="entry name" value="PH-like_dom_sf"/>
</dbReference>
<feature type="compositionally biased region" description="Polar residues" evidence="1">
    <location>
        <begin position="191"/>
        <end position="208"/>
    </location>
</feature>
<comment type="caution">
    <text evidence="3">The sequence shown here is derived from an EMBL/GenBank/DDBJ whole genome shotgun (WGS) entry which is preliminary data.</text>
</comment>
<feature type="domain" description="PH" evidence="2">
    <location>
        <begin position="22"/>
        <end position="143"/>
    </location>
</feature>
<evidence type="ECO:0000259" key="2">
    <source>
        <dbReference type="PROSITE" id="PS50003"/>
    </source>
</evidence>
<reference evidence="3 4" key="1">
    <citation type="submission" date="2024-08" db="EMBL/GenBank/DDBJ databases">
        <title>Gnathostoma spinigerum genome.</title>
        <authorList>
            <person name="Gonzalez-Bertolin B."/>
            <person name="Monzon S."/>
            <person name="Zaballos A."/>
            <person name="Jimenez P."/>
            <person name="Dekumyoy P."/>
            <person name="Varona S."/>
            <person name="Cuesta I."/>
            <person name="Sumanam S."/>
            <person name="Adisakwattana P."/>
            <person name="Gasser R.B."/>
            <person name="Hernandez-Gonzalez A."/>
            <person name="Young N.D."/>
            <person name="Perteguer M.J."/>
        </authorList>
    </citation>
    <scope>NUCLEOTIDE SEQUENCE [LARGE SCALE GENOMIC DNA]</scope>
    <source>
        <strain evidence="3">AL3</strain>
        <tissue evidence="3">Liver</tissue>
    </source>
</reference>
<dbReference type="PANTHER" id="PTHR45960">
    <property type="entry name" value="GRB2-ASSOCIATED-BINDING PROTEIN"/>
    <property type="match status" value="1"/>
</dbReference>
<protein>
    <recommendedName>
        <fullName evidence="2">PH domain-containing protein</fullName>
    </recommendedName>
</protein>
<evidence type="ECO:0000256" key="1">
    <source>
        <dbReference type="SAM" id="MobiDB-lite"/>
    </source>
</evidence>
<feature type="region of interest" description="Disordered" evidence="1">
    <location>
        <begin position="260"/>
        <end position="294"/>
    </location>
</feature>
<organism evidence="3 4">
    <name type="scientific">Gnathostoma spinigerum</name>
    <dbReference type="NCBI Taxonomy" id="75299"/>
    <lineage>
        <taxon>Eukaryota</taxon>
        <taxon>Metazoa</taxon>
        <taxon>Ecdysozoa</taxon>
        <taxon>Nematoda</taxon>
        <taxon>Chromadorea</taxon>
        <taxon>Rhabditida</taxon>
        <taxon>Spirurina</taxon>
        <taxon>Gnathostomatomorpha</taxon>
        <taxon>Gnathostomatoidea</taxon>
        <taxon>Gnathostomatidae</taxon>
        <taxon>Gnathostoma</taxon>
    </lineage>
</organism>
<gene>
    <name evidence="3" type="ORF">AB6A40_001120</name>
</gene>
<name>A0ABD6EAG4_9BILA</name>
<dbReference type="EMBL" id="JBGFUD010000379">
    <property type="protein sequence ID" value="MFH4974411.1"/>
    <property type="molecule type" value="Genomic_DNA"/>
</dbReference>
<dbReference type="AlphaFoldDB" id="A0ABD6EAG4"/>
<accession>A0ABD6EAG4</accession>
<dbReference type="Gene3D" id="2.30.29.30">
    <property type="entry name" value="Pleckstrin-homology domain (PH domain)/Phosphotyrosine-binding domain (PTB)"/>
    <property type="match status" value="1"/>
</dbReference>
<feature type="compositionally biased region" description="Low complexity" evidence="1">
    <location>
        <begin position="272"/>
        <end position="286"/>
    </location>
</feature>
<dbReference type="Proteomes" id="UP001608902">
    <property type="component" value="Unassembled WGS sequence"/>
</dbReference>
<feature type="compositionally biased region" description="Basic and acidic residues" evidence="1">
    <location>
        <begin position="260"/>
        <end position="270"/>
    </location>
</feature>
<dbReference type="InterPro" id="IPR046355">
    <property type="entry name" value="Gab1-4-like"/>
</dbReference>
<feature type="region of interest" description="Disordered" evidence="1">
    <location>
        <begin position="366"/>
        <end position="388"/>
    </location>
</feature>
<evidence type="ECO:0000313" key="4">
    <source>
        <dbReference type="Proteomes" id="UP001608902"/>
    </source>
</evidence>
<dbReference type="PROSITE" id="PS50003">
    <property type="entry name" value="PH_DOMAIN"/>
    <property type="match status" value="1"/>
</dbReference>
<dbReference type="SMART" id="SM00233">
    <property type="entry name" value="PH"/>
    <property type="match status" value="1"/>
</dbReference>
<dbReference type="SUPFAM" id="SSF50729">
    <property type="entry name" value="PH domain-like"/>
    <property type="match status" value="1"/>
</dbReference>